<comment type="caution">
    <text evidence="1">The sequence shown here is derived from an EMBL/GenBank/DDBJ whole genome shotgun (WGS) entry which is preliminary data.</text>
</comment>
<dbReference type="EMBL" id="JQIF01000089">
    <property type="protein sequence ID" value="KGJ52003.1"/>
    <property type="molecule type" value="Genomic_DNA"/>
</dbReference>
<evidence type="ECO:0000313" key="2">
    <source>
        <dbReference type="Proteomes" id="UP000030008"/>
    </source>
</evidence>
<sequence length="270" mass="31280">MELILYFFLYSFFGWLCECIYCSIPAHTFINRGFLAGPYCPIYGCGALAVLHILDPFGYSIPLMFVMGIVVTSALEYVTSWGMEVLFHTKWWDYSSYPFNIHGRVCLKNSLLFGCMVLVVYYLIHPAIQEFVHLFSPGMQTMLCTAALFGFGYDLFNTALALLRKNKDFQEIEESIRELRQEFANASITLLQENLSDAVARVLDSTNADEILLERIERLRQRITSLHTKRKRTHIRLQKAFPTRIEAISRINAERLFSIINERRKKEDGK</sequence>
<accession>A0A099I555</accession>
<dbReference type="Proteomes" id="UP000030008">
    <property type="component" value="Unassembled WGS sequence"/>
</dbReference>
<reference evidence="1 2" key="1">
    <citation type="submission" date="2014-08" db="EMBL/GenBank/DDBJ databases">
        <title>Clostridium innocuum, an unnegligible vancomycin-resistant pathogen causing extra-intestinal infections.</title>
        <authorList>
            <person name="Feng Y."/>
            <person name="Chiu C.-H."/>
        </authorList>
    </citation>
    <scope>NUCLEOTIDE SEQUENCE [LARGE SCALE GENOMIC DNA]</scope>
    <source>
        <strain evidence="1 2">AN88</strain>
    </source>
</reference>
<gene>
    <name evidence="1" type="ORF">CIAN88_17035</name>
</gene>
<protein>
    <submittedName>
        <fullName evidence="1">Membrane protein</fullName>
    </submittedName>
</protein>
<name>A0A099I555_CLOIN</name>
<dbReference type="Pfam" id="PF06541">
    <property type="entry name" value="ABC_trans_CmpB"/>
    <property type="match status" value="1"/>
</dbReference>
<evidence type="ECO:0000313" key="1">
    <source>
        <dbReference type="EMBL" id="KGJ52003.1"/>
    </source>
</evidence>
<dbReference type="InterPro" id="IPR010540">
    <property type="entry name" value="CmpB_TMEM229"/>
</dbReference>
<dbReference type="AlphaFoldDB" id="A0A099I555"/>
<proteinExistence type="predicted"/>
<dbReference type="RefSeq" id="WP_044906917.1">
    <property type="nucleotide sequence ID" value="NZ_CAXUJB010000003.1"/>
</dbReference>
<organism evidence="1 2">
    <name type="scientific">Clostridium innocuum</name>
    <dbReference type="NCBI Taxonomy" id="1522"/>
    <lineage>
        <taxon>Bacteria</taxon>
        <taxon>Bacillati</taxon>
        <taxon>Bacillota</taxon>
        <taxon>Clostridia</taxon>
        <taxon>Eubacteriales</taxon>
        <taxon>Clostridiaceae</taxon>
        <taxon>Clostridium</taxon>
    </lineage>
</organism>